<feature type="transmembrane region" description="Helical" evidence="8">
    <location>
        <begin position="54"/>
        <end position="73"/>
    </location>
</feature>
<dbReference type="GO" id="GO:0006508">
    <property type="term" value="P:proteolysis"/>
    <property type="evidence" value="ECO:0007669"/>
    <property type="project" value="UniProtKB-KW"/>
</dbReference>
<comment type="subcellular location">
    <subcellularLocation>
        <location evidence="1">Cell membrane</location>
        <topology evidence="1">Multi-pass membrane protein</topology>
    </subcellularLocation>
</comment>
<feature type="transmembrane region" description="Helical" evidence="8">
    <location>
        <begin position="188"/>
        <end position="212"/>
    </location>
</feature>
<evidence type="ECO:0000256" key="7">
    <source>
        <dbReference type="ARBA" id="ARBA00023136"/>
    </source>
</evidence>
<keyword evidence="3" id="KW-0645">Protease</keyword>
<sequence length="569" mass="62483">MSVSTNPSDTSYELSRGFQLDPRDHAAALFWGLLLLGSLPFLAKYCVAMWNQDLYQYFPFLLAAVGGLAYLRFDHRIRLPQNLWSRLPLALALAFLIAAAILSSSWLGAISFILLTTSFLAAQRAPDGRSLAYLAIPMVMFIRAPQLGTYTIMARLQRTTTDMSSILLDVFGVLHVQRGNTIELTSKFLFVAEACSGVQSLFTICFLAFLVLVYQRRRVWLTPLYLLLAFFFAIVGNVVRVTAIALGEDWFGIDLSTGIRHELVGYFALAIAAGMLVSFDHLIGLIPWATAKSVADGTHTGTVRERAAASTGVDSLDWAKSLRSLGMVRQGTIGVAILCGVAMLTSYWMTTPDVRPVVATDQVLYEPSPAFLSDANLPISVVAHQASRDPHGDRNARHGMNSDVWQCGIDGNPGQFVLSQPYMGWHELTFCYKAQNWKMQSRRTVVVPGIADPIVVADFAATDGTFGCLVFTGVDSNGEIPRTPGHSPYSRAMAPFYPLILDDFAETSGTAQTLMLQYWMTDAQPITPEAKQAVVDTMTKIRQYTQTKLRQDYQATLGETGTSSPPPSP</sequence>
<feature type="transmembrane region" description="Helical" evidence="8">
    <location>
        <begin position="224"/>
        <end position="243"/>
    </location>
</feature>
<evidence type="ECO:0000256" key="6">
    <source>
        <dbReference type="ARBA" id="ARBA00022989"/>
    </source>
</evidence>
<dbReference type="EMBL" id="CP036525">
    <property type="protein sequence ID" value="QDT03488.1"/>
    <property type="molecule type" value="Genomic_DNA"/>
</dbReference>
<gene>
    <name evidence="9" type="ORF">K227x_18720</name>
</gene>
<dbReference type="Proteomes" id="UP000318538">
    <property type="component" value="Chromosome"/>
</dbReference>
<evidence type="ECO:0000256" key="8">
    <source>
        <dbReference type="SAM" id="Phobius"/>
    </source>
</evidence>
<keyword evidence="10" id="KW-1185">Reference proteome</keyword>
<keyword evidence="2" id="KW-1003">Cell membrane</keyword>
<evidence type="ECO:0000256" key="2">
    <source>
        <dbReference type="ARBA" id="ARBA00022475"/>
    </source>
</evidence>
<feature type="transmembrane region" description="Helical" evidence="8">
    <location>
        <begin position="131"/>
        <end position="153"/>
    </location>
</feature>
<protein>
    <submittedName>
        <fullName evidence="9">Transmembrane exosortase (Exosortase_EpsH)</fullName>
    </submittedName>
</protein>
<keyword evidence="4 8" id="KW-0812">Transmembrane</keyword>
<dbReference type="OrthoDB" id="292749at2"/>
<feature type="transmembrane region" description="Helical" evidence="8">
    <location>
        <begin position="331"/>
        <end position="349"/>
    </location>
</feature>
<dbReference type="AlphaFoldDB" id="A0A517N911"/>
<dbReference type="NCBIfam" id="NF033780">
    <property type="entry name" value="exosort_XrtU_C"/>
    <property type="match status" value="1"/>
</dbReference>
<evidence type="ECO:0000313" key="9">
    <source>
        <dbReference type="EMBL" id="QDT03488.1"/>
    </source>
</evidence>
<dbReference type="Pfam" id="PF09721">
    <property type="entry name" value="Exosortase_EpsH"/>
    <property type="match status" value="1"/>
</dbReference>
<dbReference type="NCBIfam" id="TIGR02602">
    <property type="entry name" value="8TM_EpsH"/>
    <property type="match status" value="1"/>
</dbReference>
<accession>A0A517N911</accession>
<dbReference type="GO" id="GO:0008233">
    <property type="term" value="F:peptidase activity"/>
    <property type="evidence" value="ECO:0007669"/>
    <property type="project" value="UniProtKB-KW"/>
</dbReference>
<feature type="transmembrane region" description="Helical" evidence="8">
    <location>
        <begin position="28"/>
        <end position="47"/>
    </location>
</feature>
<name>A0A517N911_9BACT</name>
<evidence type="ECO:0000256" key="4">
    <source>
        <dbReference type="ARBA" id="ARBA00022692"/>
    </source>
</evidence>
<reference evidence="9 10" key="1">
    <citation type="submission" date="2019-02" db="EMBL/GenBank/DDBJ databases">
        <title>Deep-cultivation of Planctomycetes and their phenomic and genomic characterization uncovers novel biology.</title>
        <authorList>
            <person name="Wiegand S."/>
            <person name="Jogler M."/>
            <person name="Boedeker C."/>
            <person name="Pinto D."/>
            <person name="Vollmers J."/>
            <person name="Rivas-Marin E."/>
            <person name="Kohn T."/>
            <person name="Peeters S.H."/>
            <person name="Heuer A."/>
            <person name="Rast P."/>
            <person name="Oberbeckmann S."/>
            <person name="Bunk B."/>
            <person name="Jeske O."/>
            <person name="Meyerdierks A."/>
            <person name="Storesund J.E."/>
            <person name="Kallscheuer N."/>
            <person name="Luecker S."/>
            <person name="Lage O.M."/>
            <person name="Pohl T."/>
            <person name="Merkel B.J."/>
            <person name="Hornburger P."/>
            <person name="Mueller R.-W."/>
            <person name="Bruemmer F."/>
            <person name="Labrenz M."/>
            <person name="Spormann A.M."/>
            <person name="Op den Camp H."/>
            <person name="Overmann J."/>
            <person name="Amann R."/>
            <person name="Jetten M.S.M."/>
            <person name="Mascher T."/>
            <person name="Medema M.H."/>
            <person name="Devos D.P."/>
            <person name="Kaster A.-K."/>
            <person name="Ovreas L."/>
            <person name="Rohde M."/>
            <person name="Galperin M.Y."/>
            <person name="Jogler C."/>
        </authorList>
    </citation>
    <scope>NUCLEOTIDE SEQUENCE [LARGE SCALE GENOMIC DNA]</scope>
    <source>
        <strain evidence="9 10">K22_7</strain>
    </source>
</reference>
<dbReference type="GO" id="GO:0005886">
    <property type="term" value="C:plasma membrane"/>
    <property type="evidence" value="ECO:0007669"/>
    <property type="project" value="UniProtKB-SubCell"/>
</dbReference>
<dbReference type="InterPro" id="IPR013426">
    <property type="entry name" value="EpsH-like"/>
</dbReference>
<dbReference type="KEGG" id="rlc:K227x_18720"/>
<organism evidence="9 10">
    <name type="scientific">Rubripirellula lacrimiformis</name>
    <dbReference type="NCBI Taxonomy" id="1930273"/>
    <lineage>
        <taxon>Bacteria</taxon>
        <taxon>Pseudomonadati</taxon>
        <taxon>Planctomycetota</taxon>
        <taxon>Planctomycetia</taxon>
        <taxon>Pirellulales</taxon>
        <taxon>Pirellulaceae</taxon>
        <taxon>Rubripirellula</taxon>
    </lineage>
</organism>
<evidence type="ECO:0000256" key="1">
    <source>
        <dbReference type="ARBA" id="ARBA00004651"/>
    </source>
</evidence>
<evidence type="ECO:0000313" key="10">
    <source>
        <dbReference type="Proteomes" id="UP000318538"/>
    </source>
</evidence>
<dbReference type="InterPro" id="IPR019127">
    <property type="entry name" value="Exosortase"/>
</dbReference>
<dbReference type="RefSeq" id="WP_145169161.1">
    <property type="nucleotide sequence ID" value="NZ_CP036525.1"/>
</dbReference>
<keyword evidence="7 8" id="KW-0472">Membrane</keyword>
<feature type="transmembrane region" description="Helical" evidence="8">
    <location>
        <begin position="263"/>
        <end position="283"/>
    </location>
</feature>
<evidence type="ECO:0000256" key="3">
    <source>
        <dbReference type="ARBA" id="ARBA00022670"/>
    </source>
</evidence>
<dbReference type="NCBIfam" id="TIGR04178">
    <property type="entry name" value="exo_archaeo"/>
    <property type="match status" value="1"/>
</dbReference>
<feature type="transmembrane region" description="Helical" evidence="8">
    <location>
        <begin position="93"/>
        <end position="119"/>
    </location>
</feature>
<proteinExistence type="predicted"/>
<evidence type="ECO:0000256" key="5">
    <source>
        <dbReference type="ARBA" id="ARBA00022801"/>
    </source>
</evidence>
<keyword evidence="6 8" id="KW-1133">Transmembrane helix</keyword>
<keyword evidence="5" id="KW-0378">Hydrolase</keyword>
<dbReference type="InterPro" id="IPR026392">
    <property type="entry name" value="Exo/Archaeosortase_dom"/>
</dbReference>